<dbReference type="GO" id="GO:0006355">
    <property type="term" value="P:regulation of DNA-templated transcription"/>
    <property type="evidence" value="ECO:0007669"/>
    <property type="project" value="InterPro"/>
</dbReference>
<evidence type="ECO:0000313" key="4">
    <source>
        <dbReference type="Proteomes" id="UP000887159"/>
    </source>
</evidence>
<dbReference type="Proteomes" id="UP000887159">
    <property type="component" value="Unassembled WGS sequence"/>
</dbReference>
<dbReference type="Gene3D" id="2.30.31.10">
    <property type="entry name" value="Transcriptional Coactivator Pc4, Chain A"/>
    <property type="match status" value="1"/>
</dbReference>
<gene>
    <name evidence="3" type="primary">AVEN_35818_1</name>
    <name evidence="3" type="ORF">TNCV_4201352</name>
</gene>
<dbReference type="PROSITE" id="PS00028">
    <property type="entry name" value="ZINC_FINGER_C2H2_1"/>
    <property type="match status" value="1"/>
</dbReference>
<comment type="caution">
    <text evidence="3">The sequence shown here is derived from an EMBL/GenBank/DDBJ whole genome shotgun (WGS) entry which is preliminary data.</text>
</comment>
<sequence>MTGKPLSCWASSKKKMLETVPLSKAKPAPESGSADSPIQCRLRTSVHSLEDTVGLYSKCPTRVSLLTMLNHETCYTSRLLPSSSQKVYFYKDNGKASSFKPDAVPENHFHLGSHNYAVVSDFADVARIHLRRYKLDATGSLLLTKDGITVTPSVWLALVREFSAIDQAFEDGKVFVIKDCLLLSRTVIENVTYIIWQRYFQRKDFTRKFLTPVSMLKETEWNVLKDIHKQIMSKTVSITFGRVFLKLLRKEVAKHIPFPKSDCVDCIDAEMVLTTSMVELLCNHIEENISSLFVCFGCLEGYENQLGHECMTYSNGQRISECGDLAILNMDWNKLVADFVNRNIQMLNYMNEMFLNKLNMNVLIENAKQMVAINPFIGMYETRQLENGRIWFTYREVVKSHSLSCGEKSVAVVKTDFPINDKVLASADFGDLSSELDEPFDGVLRGTFSCDSVFTHRRSLERHRISIHTTSALFHCKICKKRFNRKDNFVRHSKIHKLTPIIMKLSRNSQWRRKFLCEHILGSRTRSLYRHGNDSFRSRQDF</sequence>
<proteinExistence type="predicted"/>
<dbReference type="InterPro" id="IPR009044">
    <property type="entry name" value="ssDNA-bd_transcriptional_reg"/>
</dbReference>
<evidence type="ECO:0000313" key="3">
    <source>
        <dbReference type="EMBL" id="GFY31826.1"/>
    </source>
</evidence>
<feature type="domain" description="C2H2-type" evidence="2">
    <location>
        <begin position="474"/>
        <end position="496"/>
    </location>
</feature>
<dbReference type="InterPro" id="IPR013087">
    <property type="entry name" value="Znf_C2H2_type"/>
</dbReference>
<evidence type="ECO:0000256" key="1">
    <source>
        <dbReference type="PROSITE-ProRule" id="PRU00042"/>
    </source>
</evidence>
<keyword evidence="1" id="KW-0862">Zinc</keyword>
<keyword evidence="1" id="KW-0479">Metal-binding</keyword>
<name>A0A8X6WD01_TRICX</name>
<reference evidence="3" key="1">
    <citation type="submission" date="2020-08" db="EMBL/GenBank/DDBJ databases">
        <title>Multicomponent nature underlies the extraordinary mechanical properties of spider dragline silk.</title>
        <authorList>
            <person name="Kono N."/>
            <person name="Nakamura H."/>
            <person name="Mori M."/>
            <person name="Yoshida Y."/>
            <person name="Ohtoshi R."/>
            <person name="Malay A.D."/>
            <person name="Moran D.A.P."/>
            <person name="Tomita M."/>
            <person name="Numata K."/>
            <person name="Arakawa K."/>
        </authorList>
    </citation>
    <scope>NUCLEOTIDE SEQUENCE</scope>
</reference>
<dbReference type="InterPro" id="IPR036236">
    <property type="entry name" value="Znf_C2H2_sf"/>
</dbReference>
<dbReference type="AlphaFoldDB" id="A0A8X6WD01"/>
<dbReference type="Gene3D" id="3.30.160.60">
    <property type="entry name" value="Classic Zinc Finger"/>
    <property type="match status" value="1"/>
</dbReference>
<accession>A0A8X6WD01</accession>
<dbReference type="PROSITE" id="PS50157">
    <property type="entry name" value="ZINC_FINGER_C2H2_2"/>
    <property type="match status" value="1"/>
</dbReference>
<dbReference type="SMART" id="SM00355">
    <property type="entry name" value="ZnF_C2H2"/>
    <property type="match status" value="2"/>
</dbReference>
<organism evidence="3 4">
    <name type="scientific">Trichonephila clavipes</name>
    <name type="common">Golden silk orbweaver</name>
    <name type="synonym">Nephila clavipes</name>
    <dbReference type="NCBI Taxonomy" id="2585209"/>
    <lineage>
        <taxon>Eukaryota</taxon>
        <taxon>Metazoa</taxon>
        <taxon>Ecdysozoa</taxon>
        <taxon>Arthropoda</taxon>
        <taxon>Chelicerata</taxon>
        <taxon>Arachnida</taxon>
        <taxon>Araneae</taxon>
        <taxon>Araneomorphae</taxon>
        <taxon>Entelegynae</taxon>
        <taxon>Araneoidea</taxon>
        <taxon>Nephilidae</taxon>
        <taxon>Trichonephila</taxon>
    </lineage>
</organism>
<keyword evidence="4" id="KW-1185">Reference proteome</keyword>
<protein>
    <submittedName>
        <fullName evidence="3">PC4 domain-containing protein</fullName>
    </submittedName>
</protein>
<keyword evidence="1" id="KW-0863">Zinc-finger</keyword>
<dbReference type="EMBL" id="BMAU01021400">
    <property type="protein sequence ID" value="GFY31826.1"/>
    <property type="molecule type" value="Genomic_DNA"/>
</dbReference>
<dbReference type="SUPFAM" id="SSF57667">
    <property type="entry name" value="beta-beta-alpha zinc fingers"/>
    <property type="match status" value="1"/>
</dbReference>
<dbReference type="GO" id="GO:0003677">
    <property type="term" value="F:DNA binding"/>
    <property type="evidence" value="ECO:0007669"/>
    <property type="project" value="InterPro"/>
</dbReference>
<dbReference type="SUPFAM" id="SSF54447">
    <property type="entry name" value="ssDNA-binding transcriptional regulator domain"/>
    <property type="match status" value="1"/>
</dbReference>
<dbReference type="GO" id="GO:0008270">
    <property type="term" value="F:zinc ion binding"/>
    <property type="evidence" value="ECO:0007669"/>
    <property type="project" value="UniProtKB-KW"/>
</dbReference>
<evidence type="ECO:0000259" key="2">
    <source>
        <dbReference type="PROSITE" id="PS50157"/>
    </source>
</evidence>